<dbReference type="OrthoDB" id="272540at2759"/>
<comment type="caution">
    <text evidence="2">The sequence shown here is derived from an EMBL/GenBank/DDBJ whole genome shotgun (WGS) entry which is preliminary data.</text>
</comment>
<evidence type="ECO:0000313" key="2">
    <source>
        <dbReference type="EMBL" id="KAG5490249.1"/>
    </source>
</evidence>
<dbReference type="RefSeq" id="XP_067752577.1">
    <property type="nucleotide sequence ID" value="XM_067896420.1"/>
</dbReference>
<dbReference type="AlphaFoldDB" id="A0A836KX31"/>
<organism evidence="2 3">
    <name type="scientific">Porcisia hertigi</name>
    <dbReference type="NCBI Taxonomy" id="2761500"/>
    <lineage>
        <taxon>Eukaryota</taxon>
        <taxon>Discoba</taxon>
        <taxon>Euglenozoa</taxon>
        <taxon>Kinetoplastea</taxon>
        <taxon>Metakinetoplastina</taxon>
        <taxon>Trypanosomatida</taxon>
        <taxon>Trypanosomatidae</taxon>
        <taxon>Leishmaniinae</taxon>
        <taxon>Porcisia</taxon>
    </lineage>
</organism>
<sequence length="475" mass="52395">MSVDNTFEAFCTRSALQQRRDGLLVPSESSHSFSYYQWLEVAKEKYANCHPPASSSGQQQLPAKREKKEVIFSDPGSGLANGLAQQLRASLERQTTPNNMPTVLGRASQDSFPMPQASAEMPVFLALAEAAIRLTLWIPEDMQLAQLAARLRPNLRTLEERGVIRLYHGCFPSLQVLMDLLSWRIIAHRWDCLTPEKRQVALDGVLGLCSALGSVSTEALRAAVHELFLPAASSPSLDSAALSRLDTLVGHVSSAVPFQFPICHGLVPLYPEPVGQLHVPGEPLVSAHSMLKDEKLSRPVEVERIVEDAEMRIGELLNVTSSPTPTPALHAPSAGESPSRRVPAVTPARPPSDPFDNIAPCITKGKRPRTSVAQTRHQNPTRTASGHIPCMSQYHARYAEPAKHASSECPYCATCHLMEIIFRDNRQNCTWGHWPTPRKIHFHLKRFPQVMKLAQERAAAMQRGVQLAATDKVPL</sequence>
<protein>
    <submittedName>
        <fullName evidence="2">Uncharacterized protein</fullName>
    </submittedName>
</protein>
<dbReference type="EMBL" id="JAFJZO010000036">
    <property type="protein sequence ID" value="KAG5490249.1"/>
    <property type="molecule type" value="Genomic_DNA"/>
</dbReference>
<feature type="region of interest" description="Disordered" evidence="1">
    <location>
        <begin position="319"/>
        <end position="386"/>
    </location>
</feature>
<accession>A0A836KX31</accession>
<gene>
    <name evidence="2" type="ORF">JKF63_00368</name>
</gene>
<dbReference type="GeneID" id="94286497"/>
<proteinExistence type="predicted"/>
<keyword evidence="3" id="KW-1185">Reference proteome</keyword>
<dbReference type="KEGG" id="phet:94286497"/>
<reference evidence="2 3" key="1">
    <citation type="submission" date="2021-02" db="EMBL/GenBank/DDBJ databases">
        <title>Porcisia hertigi Genome sequencing and assembly.</title>
        <authorList>
            <person name="Almutairi H."/>
            <person name="Gatherer D."/>
        </authorList>
    </citation>
    <scope>NUCLEOTIDE SEQUENCE [LARGE SCALE GENOMIC DNA]</scope>
    <source>
        <strain evidence="2 3">C119</strain>
    </source>
</reference>
<evidence type="ECO:0000313" key="3">
    <source>
        <dbReference type="Proteomes" id="UP000674318"/>
    </source>
</evidence>
<dbReference type="Proteomes" id="UP000674318">
    <property type="component" value="Unassembled WGS sequence"/>
</dbReference>
<evidence type="ECO:0000256" key="1">
    <source>
        <dbReference type="SAM" id="MobiDB-lite"/>
    </source>
</evidence>
<name>A0A836KX31_9TRYP</name>
<feature type="compositionally biased region" description="Polar residues" evidence="1">
    <location>
        <begin position="371"/>
        <end position="384"/>
    </location>
</feature>